<evidence type="ECO:0000256" key="2">
    <source>
        <dbReference type="SAM" id="MobiDB-lite"/>
    </source>
</evidence>
<keyword evidence="3" id="KW-0812">Transmembrane</keyword>
<accession>A0A1Q9HMU6</accession>
<dbReference type="GO" id="GO:0004713">
    <property type="term" value="F:protein tyrosine kinase activity"/>
    <property type="evidence" value="ECO:0007669"/>
    <property type="project" value="TreeGrafter"/>
</dbReference>
<dbReference type="PANTHER" id="PTHR32309">
    <property type="entry name" value="TYROSINE-PROTEIN KINASE"/>
    <property type="match status" value="1"/>
</dbReference>
<dbReference type="OrthoDB" id="5580984at2"/>
<protein>
    <submittedName>
        <fullName evidence="4">Lipopolysaccharide biosynthesis protein</fullName>
    </submittedName>
</protein>
<feature type="compositionally biased region" description="Basic and acidic residues" evidence="2">
    <location>
        <begin position="61"/>
        <end position="92"/>
    </location>
</feature>
<keyword evidence="3" id="KW-1133">Transmembrane helix</keyword>
<dbReference type="STRING" id="1381081.BIY22_16335"/>
<evidence type="ECO:0000256" key="1">
    <source>
        <dbReference type="SAM" id="Coils"/>
    </source>
</evidence>
<dbReference type="Proteomes" id="UP000186313">
    <property type="component" value="Unassembled WGS sequence"/>
</dbReference>
<dbReference type="AlphaFoldDB" id="A0A1Q9HMU6"/>
<evidence type="ECO:0000256" key="3">
    <source>
        <dbReference type="SAM" id="Phobius"/>
    </source>
</evidence>
<feature type="coiled-coil region" evidence="1">
    <location>
        <begin position="353"/>
        <end position="380"/>
    </location>
</feature>
<feature type="coiled-coil region" evidence="1">
    <location>
        <begin position="281"/>
        <end position="308"/>
    </location>
</feature>
<feature type="transmembrane region" description="Helical" evidence="3">
    <location>
        <begin position="443"/>
        <end position="464"/>
    </location>
</feature>
<proteinExistence type="predicted"/>
<gene>
    <name evidence="4" type="ORF">BIY22_16335</name>
</gene>
<keyword evidence="3" id="KW-0472">Membrane</keyword>
<feature type="transmembrane region" description="Helical" evidence="3">
    <location>
        <begin position="117"/>
        <end position="135"/>
    </location>
</feature>
<evidence type="ECO:0000313" key="5">
    <source>
        <dbReference type="Proteomes" id="UP000186313"/>
    </source>
</evidence>
<sequence length="472" mass="53991">MTTQTVEQRFQALRLTLKPIEFNSIEFLVAKAQQIEAQDPELAKRILVRVTNLKKQVASDKLKGSADTEEKEQKKGESNKAKVESQKKEEQKPNNQLSELQSTFNFPLLTFFTRKPFIALVIIPTLIFAFYQNFWASERFVSRAQVIVQQPDGMATMDTSMALLSGLGVPSSGIVDTELVKAYILSNDMLVYLDETISLREHYSHSSIDYFSRSDETDSWEDFFDYYLTRLDVYIDSNSNIVHVNSQAFDSEFAHQLTQAIVQRAEWYINSIGHQLANAQLEFVQQEHLNIEQRLQQSQTELLNFQQRYNLLDPLAEGLAMQQITYGLEGQISAKEAELKGLLGIMNARAPQVISAKNQLAALKQQLEKERTKLSDSQESVIPVSEILAKYTDLKVKMEFALQAYTSSQISLEKSRIEAYRQLKYLIVVESATKPNESKYPDVFYNISLFGFVLSMIFVVVRIISLTIHELR</sequence>
<keyword evidence="1" id="KW-0175">Coiled coil</keyword>
<dbReference type="EMBL" id="MJMJ01000005">
    <property type="protein sequence ID" value="OLQ92079.1"/>
    <property type="molecule type" value="Genomic_DNA"/>
</dbReference>
<feature type="region of interest" description="Disordered" evidence="2">
    <location>
        <begin position="61"/>
        <end position="96"/>
    </location>
</feature>
<dbReference type="GO" id="GO:0005886">
    <property type="term" value="C:plasma membrane"/>
    <property type="evidence" value="ECO:0007669"/>
    <property type="project" value="TreeGrafter"/>
</dbReference>
<dbReference type="PANTHER" id="PTHR32309:SF13">
    <property type="entry name" value="FERRIC ENTEROBACTIN TRANSPORT PROTEIN FEPE"/>
    <property type="match status" value="1"/>
</dbReference>
<name>A0A1Q9HMU6_9VIBR</name>
<dbReference type="InterPro" id="IPR050445">
    <property type="entry name" value="Bact_polysacc_biosynth/exp"/>
</dbReference>
<dbReference type="RefSeq" id="WP_075706543.1">
    <property type="nucleotide sequence ID" value="NZ_MJMJ01000005.1"/>
</dbReference>
<evidence type="ECO:0000313" key="4">
    <source>
        <dbReference type="EMBL" id="OLQ92079.1"/>
    </source>
</evidence>
<comment type="caution">
    <text evidence="4">The sequence shown here is derived from an EMBL/GenBank/DDBJ whole genome shotgun (WGS) entry which is preliminary data.</text>
</comment>
<organism evidence="4 5">
    <name type="scientific">Vibrio panuliri</name>
    <dbReference type="NCBI Taxonomy" id="1381081"/>
    <lineage>
        <taxon>Bacteria</taxon>
        <taxon>Pseudomonadati</taxon>
        <taxon>Pseudomonadota</taxon>
        <taxon>Gammaproteobacteria</taxon>
        <taxon>Vibrionales</taxon>
        <taxon>Vibrionaceae</taxon>
        <taxon>Vibrio</taxon>
    </lineage>
</organism>
<reference evidence="4 5" key="1">
    <citation type="submission" date="2016-09" db="EMBL/GenBank/DDBJ databases">
        <title>Genomic Taxonomy of the Vibrionaceae.</title>
        <authorList>
            <person name="Gonzalez-Castillo A."/>
            <person name="Gomez-Gil B."/>
            <person name="Enciso-Ibarra K."/>
        </authorList>
    </citation>
    <scope>NUCLEOTIDE SEQUENCE [LARGE SCALE GENOMIC DNA]</scope>
    <source>
        <strain evidence="4 5">CAIM 703</strain>
    </source>
</reference>